<dbReference type="PANTHER" id="PTHR24567">
    <property type="entry name" value="CRP FAMILY TRANSCRIPTIONAL REGULATORY PROTEIN"/>
    <property type="match status" value="1"/>
</dbReference>
<dbReference type="OrthoDB" id="8969464at2"/>
<gene>
    <name evidence="5" type="ORF">SAMN05443244_3237</name>
</gene>
<dbReference type="InterPro" id="IPR036390">
    <property type="entry name" value="WH_DNA-bd_sf"/>
</dbReference>
<accession>A0A1H4RRZ7</accession>
<keyword evidence="5" id="KW-0418">Kinase</keyword>
<dbReference type="InterPro" id="IPR050397">
    <property type="entry name" value="Env_Response_Regulators"/>
</dbReference>
<dbReference type="SUPFAM" id="SSF51206">
    <property type="entry name" value="cAMP-binding domain-like"/>
    <property type="match status" value="1"/>
</dbReference>
<keyword evidence="3" id="KW-0804">Transcription</keyword>
<protein>
    <submittedName>
        <fullName evidence="5">cAMP-binding domain of CRP or a regulatory subunit of cAMP-dependent protein kinases</fullName>
    </submittedName>
</protein>
<evidence type="ECO:0000256" key="3">
    <source>
        <dbReference type="ARBA" id="ARBA00023163"/>
    </source>
</evidence>
<dbReference type="GO" id="GO:0016301">
    <property type="term" value="F:kinase activity"/>
    <property type="evidence" value="ECO:0007669"/>
    <property type="project" value="UniProtKB-KW"/>
</dbReference>
<evidence type="ECO:0000313" key="5">
    <source>
        <dbReference type="EMBL" id="SEC34660.1"/>
    </source>
</evidence>
<dbReference type="SMART" id="SM00419">
    <property type="entry name" value="HTH_CRP"/>
    <property type="match status" value="1"/>
</dbReference>
<dbReference type="GO" id="GO:0003700">
    <property type="term" value="F:DNA-binding transcription factor activity"/>
    <property type="evidence" value="ECO:0007669"/>
    <property type="project" value="TreeGrafter"/>
</dbReference>
<dbReference type="PANTHER" id="PTHR24567:SF74">
    <property type="entry name" value="HTH-TYPE TRANSCRIPTIONAL REGULATOR ARCR"/>
    <property type="match status" value="1"/>
</dbReference>
<dbReference type="Gene3D" id="1.10.10.10">
    <property type="entry name" value="Winged helix-like DNA-binding domain superfamily/Winged helix DNA-binding domain"/>
    <property type="match status" value="1"/>
</dbReference>
<dbReference type="InterPro" id="IPR018490">
    <property type="entry name" value="cNMP-bd_dom_sf"/>
</dbReference>
<dbReference type="Pfam" id="PF13545">
    <property type="entry name" value="HTH_Crp_2"/>
    <property type="match status" value="1"/>
</dbReference>
<evidence type="ECO:0000256" key="1">
    <source>
        <dbReference type="ARBA" id="ARBA00023015"/>
    </source>
</evidence>
<name>A0A1H4RRZ7_9BACT</name>
<dbReference type="Gene3D" id="2.60.120.10">
    <property type="entry name" value="Jelly Rolls"/>
    <property type="match status" value="1"/>
</dbReference>
<proteinExistence type="predicted"/>
<dbReference type="GO" id="GO:0005829">
    <property type="term" value="C:cytosol"/>
    <property type="evidence" value="ECO:0007669"/>
    <property type="project" value="TreeGrafter"/>
</dbReference>
<evidence type="ECO:0000313" key="6">
    <source>
        <dbReference type="Proteomes" id="UP000182409"/>
    </source>
</evidence>
<keyword evidence="2" id="KW-0238">DNA-binding</keyword>
<dbReference type="InterPro" id="IPR036388">
    <property type="entry name" value="WH-like_DNA-bd_sf"/>
</dbReference>
<feature type="domain" description="HTH crp-type" evidence="4">
    <location>
        <begin position="142"/>
        <end position="208"/>
    </location>
</feature>
<evidence type="ECO:0000259" key="4">
    <source>
        <dbReference type="PROSITE" id="PS51063"/>
    </source>
</evidence>
<dbReference type="SUPFAM" id="SSF46785">
    <property type="entry name" value="Winged helix' DNA-binding domain"/>
    <property type="match status" value="1"/>
</dbReference>
<dbReference type="InterPro" id="IPR012318">
    <property type="entry name" value="HTH_CRP"/>
</dbReference>
<organism evidence="5 6">
    <name type="scientific">Terriglobus roseus</name>
    <dbReference type="NCBI Taxonomy" id="392734"/>
    <lineage>
        <taxon>Bacteria</taxon>
        <taxon>Pseudomonadati</taxon>
        <taxon>Acidobacteriota</taxon>
        <taxon>Terriglobia</taxon>
        <taxon>Terriglobales</taxon>
        <taxon>Acidobacteriaceae</taxon>
        <taxon>Terriglobus</taxon>
    </lineage>
</organism>
<sequence>MGFTGNVPLDSFSLPLLESILAFARPIRLVPGMVLQHRGSAATSHVFLASGLASMAVMLANGVVADVATFGSESMTGLATLLGQDTGNADCVVRIEGEGLRVPSRHLAELFRCSPEFRACILQLTQRQMSITAQICACNLHHQALSRLVRWLLTTADLTKSSSIPLTQDALAEMLGIGRPTVSLLLQPLFESGVVRGRRGTIQIIDRKGLLPLACECYDLVHRWTYPPAQNAAQQPLPDALWSQEAGKGLPRPHRSEIGVAEKPNCVVKDVFASSAPVAARANPLHA</sequence>
<dbReference type="Proteomes" id="UP000182409">
    <property type="component" value="Unassembled WGS sequence"/>
</dbReference>
<dbReference type="GO" id="GO:0003677">
    <property type="term" value="F:DNA binding"/>
    <property type="evidence" value="ECO:0007669"/>
    <property type="project" value="UniProtKB-KW"/>
</dbReference>
<dbReference type="InterPro" id="IPR014710">
    <property type="entry name" value="RmlC-like_jellyroll"/>
</dbReference>
<keyword evidence="5" id="KW-0808">Transferase</keyword>
<keyword evidence="1" id="KW-0805">Transcription regulation</keyword>
<dbReference type="PROSITE" id="PS51063">
    <property type="entry name" value="HTH_CRP_2"/>
    <property type="match status" value="1"/>
</dbReference>
<evidence type="ECO:0000256" key="2">
    <source>
        <dbReference type="ARBA" id="ARBA00023125"/>
    </source>
</evidence>
<dbReference type="EMBL" id="FNSD01000001">
    <property type="protein sequence ID" value="SEC34660.1"/>
    <property type="molecule type" value="Genomic_DNA"/>
</dbReference>
<reference evidence="5 6" key="1">
    <citation type="submission" date="2016-10" db="EMBL/GenBank/DDBJ databases">
        <authorList>
            <person name="de Groot N.N."/>
        </authorList>
    </citation>
    <scope>NUCLEOTIDE SEQUENCE [LARGE SCALE GENOMIC DNA]</scope>
    <source>
        <strain evidence="5 6">AB35.6</strain>
    </source>
</reference>
<dbReference type="AlphaFoldDB" id="A0A1H4RRZ7"/>